<dbReference type="AlphaFoldDB" id="A0A7S1PGA0"/>
<feature type="compositionally biased region" description="Low complexity" evidence="2">
    <location>
        <begin position="85"/>
        <end position="104"/>
    </location>
</feature>
<dbReference type="SMART" id="SM00671">
    <property type="entry name" value="SEL1"/>
    <property type="match status" value="4"/>
</dbReference>
<protein>
    <submittedName>
        <fullName evidence="3">Uncharacterized protein</fullName>
    </submittedName>
</protein>
<dbReference type="PANTHER" id="PTHR11102:SF160">
    <property type="entry name" value="ERAD-ASSOCIATED E3 UBIQUITIN-PROTEIN LIGASE COMPONENT HRD3"/>
    <property type="match status" value="1"/>
</dbReference>
<organism evidence="3">
    <name type="scientific">Percolomonas cosmopolitus</name>
    <dbReference type="NCBI Taxonomy" id="63605"/>
    <lineage>
        <taxon>Eukaryota</taxon>
        <taxon>Discoba</taxon>
        <taxon>Heterolobosea</taxon>
        <taxon>Tetramitia</taxon>
        <taxon>Eutetramitia</taxon>
        <taxon>Percolomonadidae</taxon>
        <taxon>Percolomonas</taxon>
    </lineage>
</organism>
<dbReference type="InterPro" id="IPR011990">
    <property type="entry name" value="TPR-like_helical_dom_sf"/>
</dbReference>
<feature type="compositionally biased region" description="Polar residues" evidence="2">
    <location>
        <begin position="265"/>
        <end position="283"/>
    </location>
</feature>
<evidence type="ECO:0000256" key="1">
    <source>
        <dbReference type="ARBA" id="ARBA00038101"/>
    </source>
</evidence>
<feature type="region of interest" description="Disordered" evidence="2">
    <location>
        <begin position="232"/>
        <end position="322"/>
    </location>
</feature>
<dbReference type="InterPro" id="IPR050767">
    <property type="entry name" value="Sel1_AlgK"/>
</dbReference>
<dbReference type="InterPro" id="IPR006597">
    <property type="entry name" value="Sel1-like"/>
</dbReference>
<proteinExistence type="inferred from homology"/>
<dbReference type="EMBL" id="HBGD01006640">
    <property type="protein sequence ID" value="CAD9082280.1"/>
    <property type="molecule type" value="Transcribed_RNA"/>
</dbReference>
<gene>
    <name evidence="3" type="ORF">PCOS0759_LOCUS5520</name>
</gene>
<feature type="compositionally biased region" description="Polar residues" evidence="2">
    <location>
        <begin position="75"/>
        <end position="84"/>
    </location>
</feature>
<feature type="region of interest" description="Disordered" evidence="2">
    <location>
        <begin position="40"/>
        <end position="218"/>
    </location>
</feature>
<feature type="compositionally biased region" description="Low complexity" evidence="2">
    <location>
        <begin position="63"/>
        <end position="74"/>
    </location>
</feature>
<evidence type="ECO:0000313" key="3">
    <source>
        <dbReference type="EMBL" id="CAD9082280.1"/>
    </source>
</evidence>
<feature type="compositionally biased region" description="Polar residues" evidence="2">
    <location>
        <begin position="184"/>
        <end position="202"/>
    </location>
</feature>
<evidence type="ECO:0000256" key="2">
    <source>
        <dbReference type="SAM" id="MobiDB-lite"/>
    </source>
</evidence>
<sequence>MYPPHQKRLLVEKEYDIRARNGIALSPKDLELPSLISSHSLAPSMPHSPKATRERQSPVKRFSPVVSPASSPTVLKQSTSFENGSPSAQYYQQEQSSPSYLSSPRTEPHIYSSTLPVSPLSPKRTNYSPSLQKPAPASRSPYIASTEPSRRPNEPNRVVERLSSDGMRKSGSVNGRSSLAEWTANVSVTTSPTSPKLGTNSPKAHGNGFAASRPDFSPLKQTMDSFEIVKSHFSNGDNESDAGIQNADSSSFNNSLSQQHNSSSPLVTSRNGNHSSPGSTFASRGSPRHSLEPSSPVHRRLSSSASTAPSSPAPISIPAPKSLFNPNTSFAEKSIQNMYENEARESQSKRSLLWLAREFRARQEYERSARYYVQLMDLYQVEEEEQFELGEIYHIALKEYRLAAQCYRRILDKNPYHVSSLVNLGLLHFDGLGVTTDRYQAVKLWNRALRVDTRCVLALQCIAYCYYSGLGGLPISYVKARDFAELVLEYADVLNPMERTIAADAAYVLAHMYRRGYDTPRNYKRALAYYEKSATMGNFRAYVSIARMYQVELRDEEEADHFYDHYMRQAVKAEAAAGEE</sequence>
<comment type="similarity">
    <text evidence="1">Belongs to the sel-1 family.</text>
</comment>
<dbReference type="SUPFAM" id="SSF81901">
    <property type="entry name" value="HCP-like"/>
    <property type="match status" value="1"/>
</dbReference>
<name>A0A7S1PGA0_9EUKA</name>
<dbReference type="Gene3D" id="1.25.40.10">
    <property type="entry name" value="Tetratricopeptide repeat domain"/>
    <property type="match status" value="1"/>
</dbReference>
<feature type="compositionally biased region" description="Basic and acidic residues" evidence="2">
    <location>
        <begin position="148"/>
        <end position="168"/>
    </location>
</feature>
<reference evidence="3" key="1">
    <citation type="submission" date="2021-01" db="EMBL/GenBank/DDBJ databases">
        <authorList>
            <person name="Corre E."/>
            <person name="Pelletier E."/>
            <person name="Niang G."/>
            <person name="Scheremetjew M."/>
            <person name="Finn R."/>
            <person name="Kale V."/>
            <person name="Holt S."/>
            <person name="Cochrane G."/>
            <person name="Meng A."/>
            <person name="Brown T."/>
            <person name="Cohen L."/>
        </authorList>
    </citation>
    <scope>NUCLEOTIDE SEQUENCE</scope>
    <source>
        <strain evidence="3">WS</strain>
    </source>
</reference>
<dbReference type="PANTHER" id="PTHR11102">
    <property type="entry name" value="SEL-1-LIKE PROTEIN"/>
    <property type="match status" value="1"/>
</dbReference>
<dbReference type="Pfam" id="PF08238">
    <property type="entry name" value="Sel1"/>
    <property type="match status" value="3"/>
</dbReference>
<accession>A0A7S1PGA0</accession>
<feature type="compositionally biased region" description="Low complexity" evidence="2">
    <location>
        <begin position="249"/>
        <end position="264"/>
    </location>
</feature>